<reference evidence="7 8" key="1">
    <citation type="submission" date="2017-02" db="EMBL/GenBank/DDBJ databases">
        <title>The new phylogeny of genus Mycobacterium.</title>
        <authorList>
            <person name="Tortoli E."/>
            <person name="Trovato A."/>
            <person name="Cirillo D.M."/>
        </authorList>
    </citation>
    <scope>NUCLEOTIDE SEQUENCE [LARGE SCALE GENOMIC DNA]</scope>
    <source>
        <strain evidence="7 8">IP1130001</strain>
    </source>
</reference>
<dbReference type="InterPro" id="IPR051601">
    <property type="entry name" value="Serine_prot/Carboxylest_S33"/>
</dbReference>
<evidence type="ECO:0000313" key="7">
    <source>
        <dbReference type="EMBL" id="ORA84294.1"/>
    </source>
</evidence>
<gene>
    <name evidence="7" type="ORF">BST29_07330</name>
</gene>
<dbReference type="InterPro" id="IPR000073">
    <property type="entry name" value="AB_hydrolase_1"/>
</dbReference>
<dbReference type="RefSeq" id="WP_071510858.1">
    <property type="nucleotide sequence ID" value="NZ_CP060015.1"/>
</dbReference>
<sequence>MATVVGMSRQITSATVLGAVTFSVTMVLSGCVPGLAADPRFATNSGARPQGAATTKVPPAGPPPIAAPKNDLSWHDCTSKVFTDAAVPAAPGVQLDCANYDADLDPVNGGSGTLSIGVVRARSNQTPRDAGPLVFTTGSDLPSSTQLPVWLSRAGTDVLQTRPIVAVDRRGMGMSSPIDCRDHLDRQAMRDQAQFQPGDDPVANLSDISNTATTNCTDALAPGASAYDNSHAASDIERLRSLWDVPAVALVGIGNGAQVALTYAATRPDKVARLILDSPVALGVNAEAAAEQRVKGQQAALDAFAAQCVAVNCALGPDPKGAVSALLADARAGKGPGGAPVASVAEAITVALGFPSGGRVGTTTDLANALAAARSGDANPLNNLINRADATDDSDGHFVNSCSDAVNRPTPDRVRELVVAWGKLYPQFGTVAALNLVKCVHWPTGSPPQAPKDLKIDVLLAGVQSDPIVGMEGVAATAATIINANAASKRVMWQGIGHGASVYSPCAVPPLIGYLNSGKLPGTDTYCPA</sequence>
<dbReference type="PANTHER" id="PTHR43248:SF29">
    <property type="entry name" value="TRIPEPTIDYL AMINOPEPTIDASE"/>
    <property type="match status" value="1"/>
</dbReference>
<evidence type="ECO:0000256" key="2">
    <source>
        <dbReference type="ARBA" id="ARBA00022729"/>
    </source>
</evidence>
<proteinExistence type="inferred from homology"/>
<keyword evidence="2" id="KW-0732">Signal</keyword>
<protein>
    <submittedName>
        <fullName evidence="7">Alpha/beta hydrolase</fullName>
    </submittedName>
</protein>
<evidence type="ECO:0000259" key="6">
    <source>
        <dbReference type="Pfam" id="PF08386"/>
    </source>
</evidence>
<dbReference type="Gene3D" id="3.40.50.1820">
    <property type="entry name" value="alpha/beta hydrolase"/>
    <property type="match status" value="1"/>
</dbReference>
<evidence type="ECO:0000313" key="8">
    <source>
        <dbReference type="Proteomes" id="UP000243140"/>
    </source>
</evidence>
<accession>A0ABX3SUQ3</accession>
<feature type="domain" description="AB hydrolase-1" evidence="5">
    <location>
        <begin position="162"/>
        <end position="314"/>
    </location>
</feature>
<evidence type="ECO:0000256" key="3">
    <source>
        <dbReference type="ARBA" id="ARBA00022801"/>
    </source>
</evidence>
<dbReference type="EMBL" id="MVHV01000005">
    <property type="protein sequence ID" value="ORA84294.1"/>
    <property type="molecule type" value="Genomic_DNA"/>
</dbReference>
<keyword evidence="8" id="KW-1185">Reference proteome</keyword>
<comment type="caution">
    <text evidence="7">The sequence shown here is derived from an EMBL/GenBank/DDBJ whole genome shotgun (WGS) entry which is preliminary data.</text>
</comment>
<feature type="region of interest" description="Disordered" evidence="4">
    <location>
        <begin position="42"/>
        <end position="67"/>
    </location>
</feature>
<dbReference type="Pfam" id="PF00561">
    <property type="entry name" value="Abhydrolase_1"/>
    <property type="match status" value="1"/>
</dbReference>
<dbReference type="InterPro" id="IPR013595">
    <property type="entry name" value="Pept_S33_TAP-like_C"/>
</dbReference>
<dbReference type="PANTHER" id="PTHR43248">
    <property type="entry name" value="2-SUCCINYL-6-HYDROXY-2,4-CYCLOHEXADIENE-1-CARBOXYLATE SYNTHASE"/>
    <property type="match status" value="1"/>
</dbReference>
<dbReference type="SUPFAM" id="SSF53474">
    <property type="entry name" value="alpha/beta-Hydrolases"/>
    <property type="match status" value="1"/>
</dbReference>
<evidence type="ECO:0000256" key="1">
    <source>
        <dbReference type="ARBA" id="ARBA00010088"/>
    </source>
</evidence>
<dbReference type="Pfam" id="PF08386">
    <property type="entry name" value="Abhydrolase_4"/>
    <property type="match status" value="1"/>
</dbReference>
<dbReference type="GO" id="GO:0016787">
    <property type="term" value="F:hydrolase activity"/>
    <property type="evidence" value="ECO:0007669"/>
    <property type="project" value="UniProtKB-KW"/>
</dbReference>
<dbReference type="InterPro" id="IPR029058">
    <property type="entry name" value="AB_hydrolase_fold"/>
</dbReference>
<name>A0ABX3SUQ3_MYCMA</name>
<organism evidence="7 8">
    <name type="scientific">Mycobacterium malmoense</name>
    <dbReference type="NCBI Taxonomy" id="1780"/>
    <lineage>
        <taxon>Bacteria</taxon>
        <taxon>Bacillati</taxon>
        <taxon>Actinomycetota</taxon>
        <taxon>Actinomycetes</taxon>
        <taxon>Mycobacteriales</taxon>
        <taxon>Mycobacteriaceae</taxon>
        <taxon>Mycobacterium</taxon>
    </lineage>
</organism>
<dbReference type="Proteomes" id="UP000243140">
    <property type="component" value="Unassembled WGS sequence"/>
</dbReference>
<feature type="domain" description="Peptidase S33 tripeptidyl aminopeptidase-like C-terminal" evidence="6">
    <location>
        <begin position="425"/>
        <end position="527"/>
    </location>
</feature>
<evidence type="ECO:0000259" key="5">
    <source>
        <dbReference type="Pfam" id="PF00561"/>
    </source>
</evidence>
<evidence type="ECO:0000256" key="4">
    <source>
        <dbReference type="SAM" id="MobiDB-lite"/>
    </source>
</evidence>
<comment type="similarity">
    <text evidence="1">Belongs to the peptidase S33 family.</text>
</comment>
<keyword evidence="3 7" id="KW-0378">Hydrolase</keyword>